<feature type="region of interest" description="Disordered" evidence="1">
    <location>
        <begin position="33"/>
        <end position="70"/>
    </location>
</feature>
<dbReference type="PANTHER" id="PTHR11884">
    <property type="entry name" value="SELECTIN LIGAND RELATED"/>
    <property type="match status" value="1"/>
</dbReference>
<feature type="chain" id="PRO_5017952027" evidence="2">
    <location>
        <begin position="22"/>
        <end position="150"/>
    </location>
</feature>
<keyword evidence="4" id="KW-1185">Reference proteome</keyword>
<sequence>MERIPTVILLCLVALCTFAYGQEQQVNAPNAPQAVNAQPVQAQQVPQQQQQQQQPPPQPAVNAQPQQQQGGETLLSFDACKEDIHRLCNKEGVDLKSDLSILECLQDAGQTMAATLTRQCEDLVWQFKVGSLFMKLLLGIPCLIISYHFV</sequence>
<protein>
    <submittedName>
        <fullName evidence="3">Uncharacterized protein</fullName>
    </submittedName>
</protein>
<reference evidence="3 4" key="1">
    <citation type="submission" date="2018-11" db="EMBL/GenBank/DDBJ databases">
        <authorList>
            <consortium name="Pathogen Informatics"/>
        </authorList>
    </citation>
    <scope>NUCLEOTIDE SEQUENCE [LARGE SCALE GENOMIC DNA]</scope>
</reference>
<dbReference type="InterPro" id="IPR039728">
    <property type="entry name" value="GLG1"/>
</dbReference>
<dbReference type="OrthoDB" id="2015434at2759"/>
<evidence type="ECO:0000256" key="2">
    <source>
        <dbReference type="SAM" id="SignalP"/>
    </source>
</evidence>
<dbReference type="AlphaFoldDB" id="A0A3P7IND2"/>
<proteinExistence type="predicted"/>
<feature type="compositionally biased region" description="Low complexity" evidence="1">
    <location>
        <begin position="60"/>
        <end position="69"/>
    </location>
</feature>
<dbReference type="PANTHER" id="PTHR11884:SF1">
    <property type="entry name" value="GOLGI APPARATUS PROTEIN 1"/>
    <property type="match status" value="1"/>
</dbReference>
<keyword evidence="2" id="KW-0732">Signal</keyword>
<organism evidence="3 4">
    <name type="scientific">Strongylus vulgaris</name>
    <name type="common">Blood worm</name>
    <dbReference type="NCBI Taxonomy" id="40348"/>
    <lineage>
        <taxon>Eukaryota</taxon>
        <taxon>Metazoa</taxon>
        <taxon>Ecdysozoa</taxon>
        <taxon>Nematoda</taxon>
        <taxon>Chromadorea</taxon>
        <taxon>Rhabditida</taxon>
        <taxon>Rhabditina</taxon>
        <taxon>Rhabditomorpha</taxon>
        <taxon>Strongyloidea</taxon>
        <taxon>Strongylidae</taxon>
        <taxon>Strongylus</taxon>
    </lineage>
</organism>
<dbReference type="GO" id="GO:0017134">
    <property type="term" value="F:fibroblast growth factor binding"/>
    <property type="evidence" value="ECO:0007669"/>
    <property type="project" value="TreeGrafter"/>
</dbReference>
<feature type="compositionally biased region" description="Low complexity" evidence="1">
    <location>
        <begin position="33"/>
        <end position="53"/>
    </location>
</feature>
<feature type="signal peptide" evidence="2">
    <location>
        <begin position="1"/>
        <end position="21"/>
    </location>
</feature>
<dbReference type="Proteomes" id="UP000270094">
    <property type="component" value="Unassembled WGS sequence"/>
</dbReference>
<dbReference type="GO" id="GO:0000139">
    <property type="term" value="C:Golgi membrane"/>
    <property type="evidence" value="ECO:0007669"/>
    <property type="project" value="TreeGrafter"/>
</dbReference>
<evidence type="ECO:0000313" key="4">
    <source>
        <dbReference type="Proteomes" id="UP000270094"/>
    </source>
</evidence>
<accession>A0A3P7IND2</accession>
<evidence type="ECO:0000256" key="1">
    <source>
        <dbReference type="SAM" id="MobiDB-lite"/>
    </source>
</evidence>
<evidence type="ECO:0000313" key="3">
    <source>
        <dbReference type="EMBL" id="VDM71526.1"/>
    </source>
</evidence>
<dbReference type="EMBL" id="UYYB01020800">
    <property type="protein sequence ID" value="VDM71526.1"/>
    <property type="molecule type" value="Genomic_DNA"/>
</dbReference>
<name>A0A3P7IND2_STRVU</name>
<gene>
    <name evidence="3" type="ORF">SVUK_LOCUS6524</name>
</gene>